<dbReference type="GeneID" id="108735631"/>
<dbReference type="PANTHER" id="PTHR46042:SF1">
    <property type="entry name" value="DIPHTHINE METHYLTRANSFERASE"/>
    <property type="match status" value="1"/>
</dbReference>
<dbReference type="PANTHER" id="PTHR46042">
    <property type="entry name" value="DIPHTHINE METHYLTRANSFERASE"/>
    <property type="match status" value="1"/>
</dbReference>
<evidence type="ECO:0000313" key="10">
    <source>
        <dbReference type="RefSeq" id="XP_018323174.1"/>
    </source>
</evidence>
<name>A0A1W4WGW8_AGRPL</name>
<dbReference type="GO" id="GO:0005737">
    <property type="term" value="C:cytoplasm"/>
    <property type="evidence" value="ECO:0007669"/>
    <property type="project" value="TreeGrafter"/>
</dbReference>
<evidence type="ECO:0000256" key="8">
    <source>
        <dbReference type="PROSITE-ProRule" id="PRU00221"/>
    </source>
</evidence>
<dbReference type="AlphaFoldDB" id="A0A1W4WGW8"/>
<dbReference type="Proteomes" id="UP000192223">
    <property type="component" value="Unplaced"/>
</dbReference>
<dbReference type="InterPro" id="IPR036322">
    <property type="entry name" value="WD40_repeat_dom_sf"/>
</dbReference>
<comment type="pathway">
    <text evidence="1">Protein modification; peptidyl-diphthamide biosynthesis.</text>
</comment>
<protein>
    <recommendedName>
        <fullName evidence="6">methylated diphthine methylhydrolase</fullName>
        <ecNumber evidence="6">3.1.1.97</ecNumber>
    </recommendedName>
</protein>
<dbReference type="GO" id="GO:0061685">
    <property type="term" value="F:diphthine methylesterase activity"/>
    <property type="evidence" value="ECO:0007669"/>
    <property type="project" value="UniProtKB-EC"/>
</dbReference>
<keyword evidence="9" id="KW-1185">Reference proteome</keyword>
<evidence type="ECO:0000256" key="1">
    <source>
        <dbReference type="ARBA" id="ARBA00005156"/>
    </source>
</evidence>
<dbReference type="SUPFAM" id="SSF50978">
    <property type="entry name" value="WD40 repeat-like"/>
    <property type="match status" value="1"/>
</dbReference>
<dbReference type="KEGG" id="apln:108735631"/>
<keyword evidence="4" id="KW-0378">Hydrolase</keyword>
<organism evidence="9 10">
    <name type="scientific">Agrilus planipennis</name>
    <name type="common">Emerald ash borer</name>
    <name type="synonym">Agrilus marcopoli</name>
    <dbReference type="NCBI Taxonomy" id="224129"/>
    <lineage>
        <taxon>Eukaryota</taxon>
        <taxon>Metazoa</taxon>
        <taxon>Ecdysozoa</taxon>
        <taxon>Arthropoda</taxon>
        <taxon>Hexapoda</taxon>
        <taxon>Insecta</taxon>
        <taxon>Pterygota</taxon>
        <taxon>Neoptera</taxon>
        <taxon>Endopterygota</taxon>
        <taxon>Coleoptera</taxon>
        <taxon>Polyphaga</taxon>
        <taxon>Elateriformia</taxon>
        <taxon>Buprestoidea</taxon>
        <taxon>Buprestidae</taxon>
        <taxon>Agrilinae</taxon>
        <taxon>Agrilus</taxon>
    </lineage>
</organism>
<dbReference type="OrthoDB" id="1930760at2759"/>
<dbReference type="InterPro" id="IPR052415">
    <property type="entry name" value="Diphthine_MTase"/>
</dbReference>
<evidence type="ECO:0000256" key="5">
    <source>
        <dbReference type="ARBA" id="ARBA00038092"/>
    </source>
</evidence>
<comment type="similarity">
    <text evidence="5">Belongs to the DPH7 family.</text>
</comment>
<dbReference type="STRING" id="224129.A0A1W4WGW8"/>
<comment type="catalytic activity">
    <reaction evidence="7">
        <text>diphthine methyl ester-[translation elongation factor 2] + H2O = diphthine-[translation elongation factor 2] + methanol + H(+)</text>
        <dbReference type="Rhea" id="RHEA:42656"/>
        <dbReference type="Rhea" id="RHEA-COMP:10172"/>
        <dbReference type="Rhea" id="RHEA-COMP:10173"/>
        <dbReference type="ChEBI" id="CHEBI:15377"/>
        <dbReference type="ChEBI" id="CHEBI:15378"/>
        <dbReference type="ChEBI" id="CHEBI:17790"/>
        <dbReference type="ChEBI" id="CHEBI:79005"/>
        <dbReference type="ChEBI" id="CHEBI:82696"/>
        <dbReference type="EC" id="3.1.1.97"/>
    </reaction>
</comment>
<reference evidence="10 11" key="1">
    <citation type="submission" date="2025-04" db="UniProtKB">
        <authorList>
            <consortium name="RefSeq"/>
        </authorList>
    </citation>
    <scope>IDENTIFICATION</scope>
    <source>
        <tissue evidence="10 11">Entire body</tissue>
    </source>
</reference>
<evidence type="ECO:0000256" key="7">
    <source>
        <dbReference type="ARBA" id="ARBA00047551"/>
    </source>
</evidence>
<dbReference type="RefSeq" id="XP_018323174.1">
    <property type="nucleotide sequence ID" value="XM_018467672.2"/>
</dbReference>
<evidence type="ECO:0000256" key="3">
    <source>
        <dbReference type="ARBA" id="ARBA00022737"/>
    </source>
</evidence>
<evidence type="ECO:0000256" key="4">
    <source>
        <dbReference type="ARBA" id="ARBA00022801"/>
    </source>
</evidence>
<sequence>MCKRLQSEEIEEVVSIVSRPSDEEIALPCPVNYEDKINIKLTPFSKKESNLITTLPPATKIYTLFTEDTTYNADSVEWCPHAPYQHLFVCANYYLYKGENSKESHERLGRIILYSMSPEKGLSILQKIDTAGILDQKWCHIKIRDTILLGVTTAGGALNIYRLQEEDLQLELVFSHEISPEKGQDCLLLSLDWSTGKINSNEPYIICSDSLGQVHRFKLLKNQLTLARTWKAHEFEAWIAAFYYWECNVFFTGGDDSVLLMFDERMGMTPVAKNKRHGAGVTCIHSNSEKEYTIATGSYDSYLRLWDIRNMKCPKGEVEMPGTLWRVKWDPFTKDLLLVACMVGGVHVVNTIDDDFKIVESYYEHKSIAYGADWCYLPEEEVKQYPYAGNRIIASCSFYDNLLCVSRACLCPYCFCYANCMHAK</sequence>
<dbReference type="InterPro" id="IPR019775">
    <property type="entry name" value="WD40_repeat_CS"/>
</dbReference>
<proteinExistence type="inferred from homology"/>
<dbReference type="SMART" id="SM00320">
    <property type="entry name" value="WD40"/>
    <property type="match status" value="2"/>
</dbReference>
<dbReference type="PROSITE" id="PS50082">
    <property type="entry name" value="WD_REPEATS_2"/>
    <property type="match status" value="1"/>
</dbReference>
<dbReference type="Pfam" id="PF00400">
    <property type="entry name" value="WD40"/>
    <property type="match status" value="1"/>
</dbReference>
<keyword evidence="2 8" id="KW-0853">WD repeat</keyword>
<dbReference type="GO" id="GO:0017183">
    <property type="term" value="P:protein histidyl modification to diphthamide"/>
    <property type="evidence" value="ECO:0007669"/>
    <property type="project" value="TreeGrafter"/>
</dbReference>
<dbReference type="Gene3D" id="2.130.10.10">
    <property type="entry name" value="YVTN repeat-like/Quinoprotein amine dehydrogenase"/>
    <property type="match status" value="1"/>
</dbReference>
<evidence type="ECO:0000313" key="9">
    <source>
        <dbReference type="Proteomes" id="UP000192223"/>
    </source>
</evidence>
<dbReference type="InterPro" id="IPR015943">
    <property type="entry name" value="WD40/YVTN_repeat-like_dom_sf"/>
</dbReference>
<gene>
    <name evidence="10 11" type="primary">LOC108735631</name>
</gene>
<dbReference type="PROSITE" id="PS00678">
    <property type="entry name" value="WD_REPEATS_1"/>
    <property type="match status" value="1"/>
</dbReference>
<feature type="repeat" description="WD" evidence="8">
    <location>
        <begin position="274"/>
        <end position="310"/>
    </location>
</feature>
<dbReference type="RefSeq" id="XP_025837035.1">
    <property type="nucleotide sequence ID" value="XM_025981250.1"/>
</dbReference>
<dbReference type="GO" id="GO:0032259">
    <property type="term" value="P:methylation"/>
    <property type="evidence" value="ECO:0007669"/>
    <property type="project" value="UniProtKB-KW"/>
</dbReference>
<keyword evidence="3" id="KW-0677">Repeat</keyword>
<evidence type="ECO:0000256" key="6">
    <source>
        <dbReference type="ARBA" id="ARBA00039131"/>
    </source>
</evidence>
<dbReference type="InterPro" id="IPR001680">
    <property type="entry name" value="WD40_rpt"/>
</dbReference>
<keyword evidence="10 11" id="KW-0489">Methyltransferase</keyword>
<keyword evidence="10 11" id="KW-0808">Transferase</keyword>
<dbReference type="EC" id="3.1.1.97" evidence="6"/>
<accession>A0A1W4WGW8</accession>
<evidence type="ECO:0000256" key="2">
    <source>
        <dbReference type="ARBA" id="ARBA00022574"/>
    </source>
</evidence>
<evidence type="ECO:0000313" key="11">
    <source>
        <dbReference type="RefSeq" id="XP_025837035.1"/>
    </source>
</evidence>
<dbReference type="GO" id="GO:0008168">
    <property type="term" value="F:methyltransferase activity"/>
    <property type="evidence" value="ECO:0007669"/>
    <property type="project" value="UniProtKB-KW"/>
</dbReference>